<comment type="caution">
    <text evidence="2">The sequence shown here is derived from an EMBL/GenBank/DDBJ whole genome shotgun (WGS) entry which is preliminary data.</text>
</comment>
<sequence>MNVDMNKGSQTNCQKWNLPGNNAMEANSGYRFSTHDQDNDGSSNFDCAEKHRGGWWYPDDSNTGSTSNCYSFSNGVATGDYEYSNCVCSDKCEFGRLHYKCYYCDGCGCIFFHCNQNSCCAYKTSVYETNFYSCGYSNLNGDYSFNDNRGIFWKDLYGSDCGITTTIMKILPR</sequence>
<evidence type="ECO:0000313" key="2">
    <source>
        <dbReference type="EMBL" id="PIK47127.1"/>
    </source>
</evidence>
<dbReference type="EMBL" id="MRZV01000600">
    <property type="protein sequence ID" value="PIK47127.1"/>
    <property type="molecule type" value="Genomic_DNA"/>
</dbReference>
<dbReference type="Proteomes" id="UP000230750">
    <property type="component" value="Unassembled WGS sequence"/>
</dbReference>
<reference evidence="2 3" key="1">
    <citation type="journal article" date="2017" name="PLoS Biol.">
        <title>The sea cucumber genome provides insights into morphological evolution and visceral regeneration.</title>
        <authorList>
            <person name="Zhang X."/>
            <person name="Sun L."/>
            <person name="Yuan J."/>
            <person name="Sun Y."/>
            <person name="Gao Y."/>
            <person name="Zhang L."/>
            <person name="Li S."/>
            <person name="Dai H."/>
            <person name="Hamel J.F."/>
            <person name="Liu C."/>
            <person name="Yu Y."/>
            <person name="Liu S."/>
            <person name="Lin W."/>
            <person name="Guo K."/>
            <person name="Jin S."/>
            <person name="Xu P."/>
            <person name="Storey K.B."/>
            <person name="Huan P."/>
            <person name="Zhang T."/>
            <person name="Zhou Y."/>
            <person name="Zhang J."/>
            <person name="Lin C."/>
            <person name="Li X."/>
            <person name="Xing L."/>
            <person name="Huo D."/>
            <person name="Sun M."/>
            <person name="Wang L."/>
            <person name="Mercier A."/>
            <person name="Li F."/>
            <person name="Yang H."/>
            <person name="Xiang J."/>
        </authorList>
    </citation>
    <scope>NUCLEOTIDE SEQUENCE [LARGE SCALE GENOMIC DNA]</scope>
    <source>
        <strain evidence="2">Shaxun</strain>
        <tissue evidence="2">Muscle</tissue>
    </source>
</reference>
<proteinExistence type="predicted"/>
<evidence type="ECO:0000313" key="3">
    <source>
        <dbReference type="Proteomes" id="UP000230750"/>
    </source>
</evidence>
<dbReference type="Pfam" id="PF00147">
    <property type="entry name" value="Fibrinogen_C"/>
    <property type="match status" value="1"/>
</dbReference>
<dbReference type="Gene3D" id="4.10.530.10">
    <property type="entry name" value="Gamma-fibrinogen Carboxyl Terminal Fragment, domain 2"/>
    <property type="match status" value="1"/>
</dbReference>
<dbReference type="AlphaFoldDB" id="A0A2G8KGK6"/>
<organism evidence="2 3">
    <name type="scientific">Stichopus japonicus</name>
    <name type="common">Sea cucumber</name>
    <dbReference type="NCBI Taxonomy" id="307972"/>
    <lineage>
        <taxon>Eukaryota</taxon>
        <taxon>Metazoa</taxon>
        <taxon>Echinodermata</taxon>
        <taxon>Eleutherozoa</taxon>
        <taxon>Echinozoa</taxon>
        <taxon>Holothuroidea</taxon>
        <taxon>Aspidochirotacea</taxon>
        <taxon>Aspidochirotida</taxon>
        <taxon>Stichopodidae</taxon>
        <taxon>Apostichopus</taxon>
    </lineage>
</organism>
<feature type="domain" description="Fibrinogen C-terminal" evidence="1">
    <location>
        <begin position="21"/>
        <end position="59"/>
    </location>
</feature>
<dbReference type="InterPro" id="IPR036056">
    <property type="entry name" value="Fibrinogen-like_C"/>
</dbReference>
<gene>
    <name evidence="2" type="ORF">BSL78_16023</name>
</gene>
<accession>A0A2G8KGK6</accession>
<keyword evidence="3" id="KW-1185">Reference proteome</keyword>
<dbReference type="SUPFAM" id="SSF56496">
    <property type="entry name" value="Fibrinogen C-terminal domain-like"/>
    <property type="match status" value="1"/>
</dbReference>
<evidence type="ECO:0000259" key="1">
    <source>
        <dbReference type="Pfam" id="PF00147"/>
    </source>
</evidence>
<protein>
    <recommendedName>
        <fullName evidence="1">Fibrinogen C-terminal domain-containing protein</fullName>
    </recommendedName>
</protein>
<dbReference type="InterPro" id="IPR002181">
    <property type="entry name" value="Fibrinogen_a/b/g_C_dom"/>
</dbReference>
<name>A0A2G8KGK6_STIJA</name>